<keyword evidence="11" id="KW-1185">Reference proteome</keyword>
<dbReference type="PROSITE" id="PS50109">
    <property type="entry name" value="HIS_KIN"/>
    <property type="match status" value="1"/>
</dbReference>
<dbReference type="PANTHER" id="PTHR44936:SF10">
    <property type="entry name" value="SENSOR PROTEIN RSTB"/>
    <property type="match status" value="1"/>
</dbReference>
<keyword evidence="5" id="KW-0418">Kinase</keyword>
<gene>
    <name evidence="10" type="ORF">GCM10023320_03140</name>
</gene>
<evidence type="ECO:0000313" key="10">
    <source>
        <dbReference type="EMBL" id="GAA5110881.1"/>
    </source>
</evidence>
<dbReference type="RefSeq" id="WP_345602695.1">
    <property type="nucleotide sequence ID" value="NZ_BAABJO010000001.1"/>
</dbReference>
<evidence type="ECO:0000256" key="4">
    <source>
        <dbReference type="ARBA" id="ARBA00022741"/>
    </source>
</evidence>
<keyword evidence="8" id="KW-1133">Transmembrane helix</keyword>
<evidence type="ECO:0000256" key="6">
    <source>
        <dbReference type="ARBA" id="ARBA00022840"/>
    </source>
</evidence>
<evidence type="ECO:0000313" key="11">
    <source>
        <dbReference type="Proteomes" id="UP001500804"/>
    </source>
</evidence>
<feature type="domain" description="Histidine kinase" evidence="9">
    <location>
        <begin position="261"/>
        <end position="463"/>
    </location>
</feature>
<organism evidence="10 11">
    <name type="scientific">Pseudonocardia adelaidensis</name>
    <dbReference type="NCBI Taxonomy" id="648754"/>
    <lineage>
        <taxon>Bacteria</taxon>
        <taxon>Bacillati</taxon>
        <taxon>Actinomycetota</taxon>
        <taxon>Actinomycetes</taxon>
        <taxon>Pseudonocardiales</taxon>
        <taxon>Pseudonocardiaceae</taxon>
        <taxon>Pseudonocardia</taxon>
    </lineage>
</organism>
<dbReference type="Pfam" id="PF02518">
    <property type="entry name" value="HATPase_c"/>
    <property type="match status" value="1"/>
</dbReference>
<accession>A0ABP9N8V6</accession>
<reference evidence="11" key="1">
    <citation type="journal article" date="2019" name="Int. J. Syst. Evol. Microbiol.">
        <title>The Global Catalogue of Microorganisms (GCM) 10K type strain sequencing project: providing services to taxonomists for standard genome sequencing and annotation.</title>
        <authorList>
            <consortium name="The Broad Institute Genomics Platform"/>
            <consortium name="The Broad Institute Genome Sequencing Center for Infectious Disease"/>
            <person name="Wu L."/>
            <person name="Ma J."/>
        </authorList>
    </citation>
    <scope>NUCLEOTIDE SEQUENCE [LARGE SCALE GENOMIC DNA]</scope>
    <source>
        <strain evidence="11">JCM 18302</strain>
    </source>
</reference>
<comment type="catalytic activity">
    <reaction evidence="1">
        <text>ATP + protein L-histidine = ADP + protein N-phospho-L-histidine.</text>
        <dbReference type="EC" id="2.7.13.3"/>
    </reaction>
</comment>
<evidence type="ECO:0000256" key="5">
    <source>
        <dbReference type="ARBA" id="ARBA00022777"/>
    </source>
</evidence>
<dbReference type="PANTHER" id="PTHR44936">
    <property type="entry name" value="SENSOR PROTEIN CREC"/>
    <property type="match status" value="1"/>
</dbReference>
<dbReference type="InterPro" id="IPR050980">
    <property type="entry name" value="2C_sensor_his_kinase"/>
</dbReference>
<feature type="transmembrane region" description="Helical" evidence="8">
    <location>
        <begin position="91"/>
        <end position="110"/>
    </location>
</feature>
<dbReference type="EMBL" id="BAABJO010000001">
    <property type="protein sequence ID" value="GAA5110881.1"/>
    <property type="molecule type" value="Genomic_DNA"/>
</dbReference>
<dbReference type="SMART" id="SM00387">
    <property type="entry name" value="HATPase_c"/>
    <property type="match status" value="1"/>
</dbReference>
<feature type="transmembrane region" description="Helical" evidence="8">
    <location>
        <begin position="122"/>
        <end position="141"/>
    </location>
</feature>
<evidence type="ECO:0000256" key="1">
    <source>
        <dbReference type="ARBA" id="ARBA00000085"/>
    </source>
</evidence>
<dbReference type="SUPFAM" id="SSF55874">
    <property type="entry name" value="ATPase domain of HSP90 chaperone/DNA topoisomerase II/histidine kinase"/>
    <property type="match status" value="1"/>
</dbReference>
<evidence type="ECO:0000259" key="9">
    <source>
        <dbReference type="PROSITE" id="PS50109"/>
    </source>
</evidence>
<name>A0ABP9N8V6_9PSEU</name>
<feature type="transmembrane region" description="Helical" evidence="8">
    <location>
        <begin position="208"/>
        <end position="228"/>
    </location>
</feature>
<feature type="transmembrane region" description="Helical" evidence="8">
    <location>
        <begin position="28"/>
        <end position="48"/>
    </location>
</feature>
<dbReference type="PRINTS" id="PR00344">
    <property type="entry name" value="BCTRLSENSOR"/>
</dbReference>
<evidence type="ECO:0000256" key="3">
    <source>
        <dbReference type="ARBA" id="ARBA00022679"/>
    </source>
</evidence>
<keyword evidence="7" id="KW-0902">Two-component regulatory system</keyword>
<protein>
    <recommendedName>
        <fullName evidence="2">histidine kinase</fullName>
        <ecNumber evidence="2">2.7.13.3</ecNumber>
    </recommendedName>
</protein>
<keyword evidence="8" id="KW-0812">Transmembrane</keyword>
<feature type="transmembrane region" description="Helical" evidence="8">
    <location>
        <begin position="180"/>
        <end position="202"/>
    </location>
</feature>
<dbReference type="InterPro" id="IPR004358">
    <property type="entry name" value="Sig_transdc_His_kin-like_C"/>
</dbReference>
<proteinExistence type="predicted"/>
<evidence type="ECO:0000256" key="8">
    <source>
        <dbReference type="SAM" id="Phobius"/>
    </source>
</evidence>
<evidence type="ECO:0000256" key="7">
    <source>
        <dbReference type="ARBA" id="ARBA00023012"/>
    </source>
</evidence>
<dbReference type="InterPro" id="IPR003594">
    <property type="entry name" value="HATPase_dom"/>
</dbReference>
<keyword evidence="3" id="KW-0808">Transferase</keyword>
<keyword evidence="8" id="KW-0472">Membrane</keyword>
<dbReference type="InterPro" id="IPR005467">
    <property type="entry name" value="His_kinase_dom"/>
</dbReference>
<feature type="transmembrane region" description="Helical" evidence="8">
    <location>
        <begin position="153"/>
        <end position="173"/>
    </location>
</feature>
<dbReference type="Gene3D" id="3.30.565.10">
    <property type="entry name" value="Histidine kinase-like ATPase, C-terminal domain"/>
    <property type="match status" value="1"/>
</dbReference>
<evidence type="ECO:0000256" key="2">
    <source>
        <dbReference type="ARBA" id="ARBA00012438"/>
    </source>
</evidence>
<sequence>MAVGTLALGVLVAGCFYARDAVALKVVMLVMAIFTAAAAAMAAILAGICARLTGDARSGWLSGVLGIYSLVAVPAATINILAVAWPGWVRAIQFLAHCAVAALLIVATVAPQTVEGWRGAGLLVGTTAVTAATAFIGLAVPNVLVTVTGWPPLRLAVGVVWVGAAIMLSALLARRHAWALWYVLGGIAIIGAAHSALVALASSAVTDLGLAFSTVRLAATVLVLGGVARLAHDALARRDVDFEQQEEELRLAQIRLDRTAERDHELRTGLAGLIGATRIMGAEAPDTETTTLGSALASELSRLDDLLQTSTNFCRNGSTTSSYALAPVFAGLVALRRSSGMDVRLDIEPGLRTQGSSEMLAEVITNLLDNAAQHAPGSPLRISALQESGHVVVRVRDFGPGVPAGQEAAVFDRGVRDRWSRGSGLGLHICRDLLAADGGTISIRRSTPDCPGCTVVIRLPSPVTSGVTDRLLSRLSSAAS</sequence>
<keyword evidence="6" id="KW-0067">ATP-binding</keyword>
<dbReference type="Proteomes" id="UP001500804">
    <property type="component" value="Unassembled WGS sequence"/>
</dbReference>
<dbReference type="InterPro" id="IPR036890">
    <property type="entry name" value="HATPase_C_sf"/>
</dbReference>
<dbReference type="EC" id="2.7.13.3" evidence="2"/>
<keyword evidence="4" id="KW-0547">Nucleotide-binding</keyword>
<comment type="caution">
    <text evidence="10">The sequence shown here is derived from an EMBL/GenBank/DDBJ whole genome shotgun (WGS) entry which is preliminary data.</text>
</comment>
<feature type="transmembrane region" description="Helical" evidence="8">
    <location>
        <begin position="60"/>
        <end position="85"/>
    </location>
</feature>